<gene>
    <name evidence="1" type="ORF">MsAm2_08150</name>
</gene>
<reference evidence="1 2" key="1">
    <citation type="submission" date="2023-07" db="EMBL/GenBank/DDBJ databases">
        <title>Closed genome sequence of Methanosarcinaceae archaeon Am2.</title>
        <authorList>
            <person name="Poehlein A."/>
            <person name="Protasov E."/>
            <person name="Platt K."/>
            <person name="Reeh H."/>
            <person name="Daniel R."/>
            <person name="Brune A."/>
        </authorList>
    </citation>
    <scope>NUCLEOTIDE SEQUENCE [LARGE SCALE GENOMIC DNA]</scope>
    <source>
        <strain evidence="1 2">Am2</strain>
    </source>
</reference>
<dbReference type="EMBL" id="CP131061">
    <property type="protein sequence ID" value="WNY27030.1"/>
    <property type="molecule type" value="Genomic_DNA"/>
</dbReference>
<organism evidence="1 2">
    <name type="scientific">Methanolapillus ohkumae</name>
    <dbReference type="NCBI Taxonomy" id="3028298"/>
    <lineage>
        <taxon>Archaea</taxon>
        <taxon>Methanobacteriati</taxon>
        <taxon>Methanobacteriota</taxon>
        <taxon>Stenosarchaea group</taxon>
        <taxon>Methanomicrobia</taxon>
        <taxon>Methanosarcinales</taxon>
        <taxon>Methanosarcinaceae</taxon>
        <taxon>Methanolapillus</taxon>
    </lineage>
</organism>
<dbReference type="GeneID" id="89228231"/>
<proteinExistence type="predicted"/>
<evidence type="ECO:0008006" key="3">
    <source>
        <dbReference type="Google" id="ProtNLM"/>
    </source>
</evidence>
<dbReference type="Proteomes" id="UP001304970">
    <property type="component" value="Chromosome"/>
</dbReference>
<dbReference type="AlphaFoldDB" id="A0AA96V7G7"/>
<protein>
    <recommendedName>
        <fullName evidence="3">Tetratricopeptide repeat protein</fullName>
    </recommendedName>
</protein>
<accession>A0AA96V7G7</accession>
<sequence length="159" mass="17600">MSSFNPQKPVQKKEIDFDLIHQCLEDGRFSEASLLLTAGEKSSRPDVLFNTGICFLQAGDFTSAVTVLESAVVEIKKLGPKSKIMKNDLYKKLRVSEIDDGIYLKPMDMNYVETFLEIAQENVLLALKDAYLGCGLTDKARGVVGSLVGDEFAALKKQF</sequence>
<dbReference type="RefSeq" id="WP_338097008.1">
    <property type="nucleotide sequence ID" value="NZ_CP131061.1"/>
</dbReference>
<evidence type="ECO:0000313" key="2">
    <source>
        <dbReference type="Proteomes" id="UP001304970"/>
    </source>
</evidence>
<evidence type="ECO:0000313" key="1">
    <source>
        <dbReference type="EMBL" id="WNY27030.1"/>
    </source>
</evidence>
<name>A0AA96V7G7_9EURY</name>
<keyword evidence="2" id="KW-1185">Reference proteome</keyword>